<keyword evidence="3" id="KW-0805">Transcription regulation</keyword>
<reference evidence="10" key="2">
    <citation type="submission" date="2018-12" db="UniProtKB">
        <authorList>
            <consortium name="WormBaseParasite"/>
        </authorList>
    </citation>
    <scope>IDENTIFICATION</scope>
    <source>
        <strain evidence="10">Puerto Rican</strain>
    </source>
</reference>
<dbReference type="PANTHER" id="PTHR10812:SF17">
    <property type="entry name" value="TRANSCRIPTION FACTOR AP-2, ISOFORM D"/>
    <property type="match status" value="1"/>
</dbReference>
<reference evidence="9" key="1">
    <citation type="journal article" date="2012" name="PLoS Negl. Trop. Dis.">
        <title>A systematically improved high quality genome and transcriptome of the human blood fluke Schistosoma mansoni.</title>
        <authorList>
            <person name="Protasio A.V."/>
            <person name="Tsai I.J."/>
            <person name="Babbage A."/>
            <person name="Nichol S."/>
            <person name="Hunt M."/>
            <person name="Aslett M.A."/>
            <person name="De Silva N."/>
            <person name="Velarde G.S."/>
            <person name="Anderson T.J."/>
            <person name="Clark R.C."/>
            <person name="Davidson C."/>
            <person name="Dillon G.P."/>
            <person name="Holroyd N.E."/>
            <person name="LoVerde P.T."/>
            <person name="Lloyd C."/>
            <person name="McQuillan J."/>
            <person name="Oliveira G."/>
            <person name="Otto T.D."/>
            <person name="Parker-Manuel S.J."/>
            <person name="Quail M.A."/>
            <person name="Wilson R.A."/>
            <person name="Zerlotini A."/>
            <person name="Dunne D.W."/>
            <person name="Berriman M."/>
        </authorList>
    </citation>
    <scope>NUCLEOTIDE SEQUENCE [LARGE SCALE GENOMIC DNA]</scope>
    <source>
        <strain evidence="9">Puerto Rican</strain>
    </source>
</reference>
<feature type="compositionally biased region" description="Polar residues" evidence="7">
    <location>
        <begin position="311"/>
        <end position="349"/>
    </location>
</feature>
<evidence type="ECO:0000313" key="10">
    <source>
        <dbReference type="WBParaSite" id="Smp_157840.1"/>
    </source>
</evidence>
<organism evidence="9 10">
    <name type="scientific">Schistosoma mansoni</name>
    <name type="common">Blood fluke</name>
    <dbReference type="NCBI Taxonomy" id="6183"/>
    <lineage>
        <taxon>Eukaryota</taxon>
        <taxon>Metazoa</taxon>
        <taxon>Spiralia</taxon>
        <taxon>Lophotrochozoa</taxon>
        <taxon>Platyhelminthes</taxon>
        <taxon>Trematoda</taxon>
        <taxon>Digenea</taxon>
        <taxon>Strigeidida</taxon>
        <taxon>Schistosomatoidea</taxon>
        <taxon>Schistosomatidae</taxon>
        <taxon>Schistosoma</taxon>
    </lineage>
</organism>
<evidence type="ECO:0000256" key="7">
    <source>
        <dbReference type="SAM" id="MobiDB-lite"/>
    </source>
</evidence>
<evidence type="ECO:0000256" key="4">
    <source>
        <dbReference type="ARBA" id="ARBA00023125"/>
    </source>
</evidence>
<feature type="domain" description="Transcription factor AP-2 C-terminal" evidence="8">
    <location>
        <begin position="533"/>
        <end position="732"/>
    </location>
</feature>
<dbReference type="GO" id="GO:0005634">
    <property type="term" value="C:nucleus"/>
    <property type="evidence" value="ECO:0007669"/>
    <property type="project" value="UniProtKB-SubCell"/>
</dbReference>
<feature type="compositionally biased region" description="Low complexity" evidence="7">
    <location>
        <begin position="126"/>
        <end position="137"/>
    </location>
</feature>
<dbReference type="GO" id="GO:0042127">
    <property type="term" value="P:regulation of cell population proliferation"/>
    <property type="evidence" value="ECO:0007669"/>
    <property type="project" value="TreeGrafter"/>
</dbReference>
<feature type="region of interest" description="Disordered" evidence="7">
    <location>
        <begin position="17"/>
        <end position="40"/>
    </location>
</feature>
<name>A0A3Q0KR56_SCHMA</name>
<evidence type="ECO:0000256" key="2">
    <source>
        <dbReference type="ARBA" id="ARBA00007770"/>
    </source>
</evidence>
<feature type="compositionally biased region" description="Polar residues" evidence="7">
    <location>
        <begin position="17"/>
        <end position="26"/>
    </location>
</feature>
<dbReference type="WBParaSite" id="Smp_157840.1">
    <property type="protein sequence ID" value="Smp_157840.1"/>
    <property type="gene ID" value="Smp_157840"/>
</dbReference>
<keyword evidence="6" id="KW-0539">Nucleus</keyword>
<comment type="subcellular location">
    <subcellularLocation>
        <location evidence="1">Nucleus</location>
    </subcellularLocation>
</comment>
<dbReference type="InterPro" id="IPR004979">
    <property type="entry name" value="TF_AP2"/>
</dbReference>
<dbReference type="AlphaFoldDB" id="A0A3Q0KR56"/>
<evidence type="ECO:0000256" key="5">
    <source>
        <dbReference type="ARBA" id="ARBA00023163"/>
    </source>
</evidence>
<evidence type="ECO:0000256" key="1">
    <source>
        <dbReference type="ARBA" id="ARBA00004123"/>
    </source>
</evidence>
<feature type="compositionally biased region" description="Low complexity" evidence="7">
    <location>
        <begin position="236"/>
        <end position="254"/>
    </location>
</feature>
<feature type="region of interest" description="Disordered" evidence="7">
    <location>
        <begin position="115"/>
        <end position="142"/>
    </location>
</feature>
<proteinExistence type="inferred from homology"/>
<keyword evidence="9" id="KW-1185">Reference proteome</keyword>
<dbReference type="InterPro" id="IPR013854">
    <property type="entry name" value="TF_AP2_C"/>
</dbReference>
<dbReference type="GO" id="GO:0000977">
    <property type="term" value="F:RNA polymerase II transcription regulatory region sequence-specific DNA binding"/>
    <property type="evidence" value="ECO:0007669"/>
    <property type="project" value="TreeGrafter"/>
</dbReference>
<dbReference type="InParanoid" id="A0A3Q0KR56"/>
<accession>A0A3Q0KR56</accession>
<keyword evidence="4" id="KW-0238">DNA-binding</keyword>
<protein>
    <submittedName>
        <fullName evidence="10">Putative transcription factor ap-2 gamma</fullName>
    </submittedName>
</protein>
<evidence type="ECO:0000256" key="3">
    <source>
        <dbReference type="ARBA" id="ARBA00023015"/>
    </source>
</evidence>
<feature type="compositionally biased region" description="Basic residues" evidence="7">
    <location>
        <begin position="116"/>
        <end position="125"/>
    </location>
</feature>
<dbReference type="Proteomes" id="UP000008854">
    <property type="component" value="Unassembled WGS sequence"/>
</dbReference>
<evidence type="ECO:0000313" key="9">
    <source>
        <dbReference type="Proteomes" id="UP000008854"/>
    </source>
</evidence>
<dbReference type="PANTHER" id="PTHR10812">
    <property type="entry name" value="TRANSCRIPTION FACTOR AP-2"/>
    <property type="match status" value="1"/>
</dbReference>
<feature type="region of interest" description="Disordered" evidence="7">
    <location>
        <begin position="236"/>
        <end position="262"/>
    </location>
</feature>
<evidence type="ECO:0000256" key="6">
    <source>
        <dbReference type="ARBA" id="ARBA00023242"/>
    </source>
</evidence>
<dbReference type="PRINTS" id="PR01748">
    <property type="entry name" value="AP2TNSCPFCT"/>
</dbReference>
<feature type="region of interest" description="Disordered" evidence="7">
    <location>
        <begin position="311"/>
        <end position="352"/>
    </location>
</feature>
<comment type="similarity">
    <text evidence="2">Belongs to the AP-2 family.</text>
</comment>
<keyword evidence="5" id="KW-0804">Transcription</keyword>
<sequence length="850" mass="94178">MSSIIQDQFSTGICITENETNSDTDNSLTGGGGSIGSLHSDYQPPYFPPPYYPSITTPMMMMTTTTETAINSLGTNFYHTSGQNTSFISGSNNYSGNFYHPNLCHDSNILNQHLHTSQHHHHHHPQQQQQQQSRLHTNTSNFPFSSYFNTNPNYYSSVNYMNGSVLTNENLSSSPSSSSSDINHTNNMFTNYPFNYSIQSGIQTCNTATIADQIVNIFPRSKLSEMVDHLTQNNNNHNGCNNNTANTNNNNNNNNGGGGNPKTLHLKVDDEVHNIEASAASSQSSFIRRSNMHHCSLIPEYEMVEKNFGQSHHTTESNYQQSGTPSSIDTTESSPHNSSQFLSPGSNKGNFEIGSEINRIQMSSTSTTNSGRNIYSSPISCGMNANELNSEDGVRNHEEEKNALRTFNYPDINSLKNAFNIGITSEIQNLTEGLLNDPTNVMLQTNLTHNLDQSNSYMSHSQGTRFSTSFNTECTQNVIYQPTASVIPEQPFSRLSGGGNSGKNGFCKRAIRYKTALDGRTDFIHAPSPSDIFCTVPGRLSLLSSTSKYKVTVAEVQRRLSPPECLNASLLGGVLRRAKSKNGGRSLRDKLDKIGLNLPAGRRKAATVTLLTSLVEGEAIRMARDFSYLCENEFPHRICAEYLSRTLNGCDYSDIQKKRNQVISTKQMLGEITDLLTKDRSPLAVNPLPSNRSTNCLDVTTQKSLTHFSHITHGFGGLTLISALNTFQTILSDLLKILNKDNQSIIHPTNSSTTYTDKHTPITSSICHQHQIQQFSNNTISNTINDTQTLSSLPLTINTDSLNNHNIQRRKYLMQHMNENHSSDIRNIVSMQRGNLENEIENGTSLNGVR</sequence>
<evidence type="ECO:0000259" key="8">
    <source>
        <dbReference type="Pfam" id="PF03299"/>
    </source>
</evidence>
<dbReference type="GO" id="GO:0000981">
    <property type="term" value="F:DNA-binding transcription factor activity, RNA polymerase II-specific"/>
    <property type="evidence" value="ECO:0007669"/>
    <property type="project" value="TreeGrafter"/>
</dbReference>
<dbReference type="STRING" id="6183.A0A3Q0KR56"/>
<dbReference type="Pfam" id="PF03299">
    <property type="entry name" value="TF_AP-2"/>
    <property type="match status" value="1"/>
</dbReference>